<feature type="transmembrane region" description="Helical" evidence="1">
    <location>
        <begin position="148"/>
        <end position="169"/>
    </location>
</feature>
<proteinExistence type="predicted"/>
<feature type="transmembrane region" description="Helical" evidence="1">
    <location>
        <begin position="205"/>
        <end position="223"/>
    </location>
</feature>
<accession>A0A225AH19</accession>
<comment type="caution">
    <text evidence="2">The sequence shown here is derived from an EMBL/GenBank/DDBJ whole genome shotgun (WGS) entry which is preliminary data.</text>
</comment>
<name>A0A225AH19_TALAT</name>
<feature type="transmembrane region" description="Helical" evidence="1">
    <location>
        <begin position="24"/>
        <end position="42"/>
    </location>
</feature>
<evidence type="ECO:0000313" key="3">
    <source>
        <dbReference type="Proteomes" id="UP000214365"/>
    </source>
</evidence>
<keyword evidence="1" id="KW-0472">Membrane</keyword>
<dbReference type="RefSeq" id="XP_020118634.1">
    <property type="nucleotide sequence ID" value="XM_020268721.1"/>
</dbReference>
<dbReference type="GeneID" id="31005734"/>
<dbReference type="Pfam" id="PF11915">
    <property type="entry name" value="DUF3433"/>
    <property type="match status" value="1"/>
</dbReference>
<dbReference type="STRING" id="1441469.A0A225AH19"/>
<keyword evidence="1" id="KW-1133">Transmembrane helix</keyword>
<evidence type="ECO:0000256" key="1">
    <source>
        <dbReference type="SAM" id="Phobius"/>
    </source>
</evidence>
<reference evidence="2 3" key="1">
    <citation type="submission" date="2015-06" db="EMBL/GenBank/DDBJ databases">
        <title>Talaromyces atroroseus IBT 11181 draft genome.</title>
        <authorList>
            <person name="Rasmussen K.B."/>
            <person name="Rasmussen S."/>
            <person name="Petersen B."/>
            <person name="Sicheritz-Ponten T."/>
            <person name="Mortensen U.H."/>
            <person name="Thrane U."/>
        </authorList>
    </citation>
    <scope>NUCLEOTIDE SEQUENCE [LARGE SCALE GENOMIC DNA]</scope>
    <source>
        <strain evidence="2 3">IBT 11181</strain>
    </source>
</reference>
<keyword evidence="1" id="KW-0812">Transmembrane</keyword>
<dbReference type="EMBL" id="LFMY01000009">
    <property type="protein sequence ID" value="OKL58513.1"/>
    <property type="molecule type" value="Genomic_DNA"/>
</dbReference>
<protein>
    <submittedName>
        <fullName evidence="2">Uncharacterized protein</fullName>
    </submittedName>
</protein>
<dbReference type="PANTHER" id="PTHR37544">
    <property type="entry name" value="SPRAY-RELATED"/>
    <property type="match status" value="1"/>
</dbReference>
<sequence>MAPRVKTECAQDCYKPRAVRTTSFLIFGLSTLAVLIFFALCVNSSRERPCSSSPYSPGEPADSCSPAPSMFTAFTTWSDSQYFVAAYLPTLLAVIYNILWEVIYTGLAEMEPFIQLAKDGGVSAQASLSLRYATTSLPVTFYLAIVNYHPNIICASFISFILAISVPFASEVLHIGTQGVCNSTAGGNNCTPYVQIRPAIARMEVVFTAITLFGVIALAYGYGNQTGIRNEGSSIAGLATLLNDTLH</sequence>
<dbReference type="InterPro" id="IPR021840">
    <property type="entry name" value="DUF3433"/>
</dbReference>
<dbReference type="AlphaFoldDB" id="A0A225AH19"/>
<dbReference type="Proteomes" id="UP000214365">
    <property type="component" value="Unassembled WGS sequence"/>
</dbReference>
<organism evidence="2 3">
    <name type="scientific">Talaromyces atroroseus</name>
    <dbReference type="NCBI Taxonomy" id="1441469"/>
    <lineage>
        <taxon>Eukaryota</taxon>
        <taxon>Fungi</taxon>
        <taxon>Dikarya</taxon>
        <taxon>Ascomycota</taxon>
        <taxon>Pezizomycotina</taxon>
        <taxon>Eurotiomycetes</taxon>
        <taxon>Eurotiomycetidae</taxon>
        <taxon>Eurotiales</taxon>
        <taxon>Trichocomaceae</taxon>
        <taxon>Talaromyces</taxon>
        <taxon>Talaromyces sect. Trachyspermi</taxon>
    </lineage>
</organism>
<dbReference type="PANTHER" id="PTHR37544:SF3">
    <property type="entry name" value="SPRAY"/>
    <property type="match status" value="1"/>
</dbReference>
<keyword evidence="3" id="KW-1185">Reference proteome</keyword>
<gene>
    <name evidence="2" type="ORF">UA08_05978</name>
</gene>
<feature type="transmembrane region" description="Helical" evidence="1">
    <location>
        <begin position="82"/>
        <end position="100"/>
    </location>
</feature>
<dbReference type="OrthoDB" id="3248909at2759"/>
<evidence type="ECO:0000313" key="2">
    <source>
        <dbReference type="EMBL" id="OKL58513.1"/>
    </source>
</evidence>